<organism evidence="9 10">
    <name type="scientific">Pieris macdunnoughi</name>
    <dbReference type="NCBI Taxonomy" id="345717"/>
    <lineage>
        <taxon>Eukaryota</taxon>
        <taxon>Metazoa</taxon>
        <taxon>Ecdysozoa</taxon>
        <taxon>Arthropoda</taxon>
        <taxon>Hexapoda</taxon>
        <taxon>Insecta</taxon>
        <taxon>Pterygota</taxon>
        <taxon>Neoptera</taxon>
        <taxon>Endopterygota</taxon>
        <taxon>Lepidoptera</taxon>
        <taxon>Glossata</taxon>
        <taxon>Ditrysia</taxon>
        <taxon>Papilionoidea</taxon>
        <taxon>Pieridae</taxon>
        <taxon>Pierinae</taxon>
        <taxon>Pieris</taxon>
    </lineage>
</organism>
<evidence type="ECO:0000256" key="7">
    <source>
        <dbReference type="ARBA" id="ARBA00023180"/>
    </source>
</evidence>
<evidence type="ECO:0000256" key="6">
    <source>
        <dbReference type="ARBA" id="ARBA00023157"/>
    </source>
</evidence>
<evidence type="ECO:0000256" key="5">
    <source>
        <dbReference type="ARBA" id="ARBA00022801"/>
    </source>
</evidence>
<keyword evidence="5" id="KW-0378">Hydrolase</keyword>
<feature type="signal peptide" evidence="8">
    <location>
        <begin position="1"/>
        <end position="16"/>
    </location>
</feature>
<dbReference type="PANTHER" id="PTHR11567:SF211">
    <property type="entry name" value="PROSTATIC ACID PHOSPHATASE"/>
    <property type="match status" value="1"/>
</dbReference>
<gene>
    <name evidence="9" type="ORF">PMACD_LOCUS8686</name>
</gene>
<sequence>MGSFVVFCLLLVAVSCELSSPPIGIGMEQDNNLELGDNLTNTDVLMAFVVFRHGDRTPDLDEMERFPSKEYTISTLFPYGAKALTNKGKQRAYRIGEYIRKHYGNLISSLYLPDEIYIQTTGYARTKMTVLAALAAVYPPPPAQRWNPSLNWQPVPYDTPSYENDDFLYYYNCPRYLKIREKVYAFPEIKQMMKPYEGLYEFLNTKTDVNITTPEDAFYLDNLVQAFENVGVPPPAWANDVMPQIKEITLIEYITQFYNSEMIRLSAGVLLARIINATNSNIAGNKDLPKLWLFSAHENNVAAFMSAVRVFKPHQPMYGATISLEFRRNRITGQYGFTAVYATDVNSGKPGVVLPIEGCGGQPFCDYDTFINLTKDYVISLNDFKKQCFLPVS</sequence>
<accession>A0A821TE13</accession>
<dbReference type="EMBL" id="CAJOBZ010000023">
    <property type="protein sequence ID" value="CAF4870174.1"/>
    <property type="molecule type" value="Genomic_DNA"/>
</dbReference>
<keyword evidence="7" id="KW-0325">Glycoprotein</keyword>
<evidence type="ECO:0000313" key="9">
    <source>
        <dbReference type="EMBL" id="CAF4870174.1"/>
    </source>
</evidence>
<comment type="caution">
    <text evidence="9">The sequence shown here is derived from an EMBL/GenBank/DDBJ whole genome shotgun (WGS) entry which is preliminary data.</text>
</comment>
<dbReference type="EC" id="3.1.3.2" evidence="3"/>
<evidence type="ECO:0000256" key="8">
    <source>
        <dbReference type="SAM" id="SignalP"/>
    </source>
</evidence>
<dbReference type="InterPro" id="IPR050645">
    <property type="entry name" value="Histidine_acid_phosphatase"/>
</dbReference>
<dbReference type="InterPro" id="IPR029033">
    <property type="entry name" value="His_PPase_superfam"/>
</dbReference>
<dbReference type="SUPFAM" id="SSF53254">
    <property type="entry name" value="Phosphoglycerate mutase-like"/>
    <property type="match status" value="1"/>
</dbReference>
<dbReference type="OrthoDB" id="10257284at2759"/>
<evidence type="ECO:0000256" key="1">
    <source>
        <dbReference type="ARBA" id="ARBA00000032"/>
    </source>
</evidence>
<reference evidence="9" key="1">
    <citation type="submission" date="2021-02" db="EMBL/GenBank/DDBJ databases">
        <authorList>
            <person name="Steward A R."/>
        </authorList>
    </citation>
    <scope>NUCLEOTIDE SEQUENCE</scope>
</reference>
<comment type="similarity">
    <text evidence="2">Belongs to the histidine acid phosphatase family.</text>
</comment>
<dbReference type="CDD" id="cd07061">
    <property type="entry name" value="HP_HAP_like"/>
    <property type="match status" value="1"/>
</dbReference>
<dbReference type="AlphaFoldDB" id="A0A821TE13"/>
<proteinExistence type="inferred from homology"/>
<dbReference type="GO" id="GO:0003993">
    <property type="term" value="F:acid phosphatase activity"/>
    <property type="evidence" value="ECO:0007669"/>
    <property type="project" value="UniProtKB-EC"/>
</dbReference>
<keyword evidence="6" id="KW-1015">Disulfide bond</keyword>
<name>A0A821TE13_9NEOP</name>
<comment type="catalytic activity">
    <reaction evidence="1">
        <text>a phosphate monoester + H2O = an alcohol + phosphate</text>
        <dbReference type="Rhea" id="RHEA:15017"/>
        <dbReference type="ChEBI" id="CHEBI:15377"/>
        <dbReference type="ChEBI" id="CHEBI:30879"/>
        <dbReference type="ChEBI" id="CHEBI:43474"/>
        <dbReference type="ChEBI" id="CHEBI:67140"/>
        <dbReference type="EC" id="3.1.3.2"/>
    </reaction>
</comment>
<evidence type="ECO:0000313" key="10">
    <source>
        <dbReference type="Proteomes" id="UP000663880"/>
    </source>
</evidence>
<keyword evidence="10" id="KW-1185">Reference proteome</keyword>
<dbReference type="PANTHER" id="PTHR11567">
    <property type="entry name" value="ACID PHOSPHATASE-RELATED"/>
    <property type="match status" value="1"/>
</dbReference>
<evidence type="ECO:0000256" key="2">
    <source>
        <dbReference type="ARBA" id="ARBA00005375"/>
    </source>
</evidence>
<keyword evidence="4 8" id="KW-0732">Signal</keyword>
<dbReference type="Pfam" id="PF00328">
    <property type="entry name" value="His_Phos_2"/>
    <property type="match status" value="1"/>
</dbReference>
<evidence type="ECO:0000256" key="3">
    <source>
        <dbReference type="ARBA" id="ARBA00012646"/>
    </source>
</evidence>
<dbReference type="Gene3D" id="3.40.50.1240">
    <property type="entry name" value="Phosphoglycerate mutase-like"/>
    <property type="match status" value="1"/>
</dbReference>
<dbReference type="Proteomes" id="UP000663880">
    <property type="component" value="Unassembled WGS sequence"/>
</dbReference>
<feature type="chain" id="PRO_5032689852" description="acid phosphatase" evidence="8">
    <location>
        <begin position="17"/>
        <end position="393"/>
    </location>
</feature>
<protein>
    <recommendedName>
        <fullName evidence="3">acid phosphatase</fullName>
        <ecNumber evidence="3">3.1.3.2</ecNumber>
    </recommendedName>
</protein>
<dbReference type="PROSITE" id="PS00616">
    <property type="entry name" value="HIS_ACID_PHOSPHAT_1"/>
    <property type="match status" value="1"/>
</dbReference>
<evidence type="ECO:0000256" key="4">
    <source>
        <dbReference type="ARBA" id="ARBA00022729"/>
    </source>
</evidence>
<dbReference type="InterPro" id="IPR000560">
    <property type="entry name" value="His_Pase_clade-2"/>
</dbReference>
<dbReference type="InterPro" id="IPR033379">
    <property type="entry name" value="Acid_Pase_AS"/>
</dbReference>